<dbReference type="VEuPathDB" id="FungiDB:RhiirA1_468912"/>
<dbReference type="VEuPathDB" id="FungiDB:FUN_013381"/>
<feature type="region of interest" description="Disordered" evidence="1">
    <location>
        <begin position="115"/>
        <end position="136"/>
    </location>
</feature>
<keyword evidence="3" id="KW-1185">Reference proteome</keyword>
<dbReference type="Proteomes" id="UP000234323">
    <property type="component" value="Unassembled WGS sequence"/>
</dbReference>
<comment type="caution">
    <text evidence="2">The sequence shown here is derived from an EMBL/GenBank/DDBJ whole genome shotgun (WGS) entry which is preliminary data.</text>
</comment>
<dbReference type="VEuPathDB" id="FungiDB:RhiirFUN_004535"/>
<reference evidence="2 3" key="1">
    <citation type="submission" date="2015-10" db="EMBL/GenBank/DDBJ databases">
        <title>Genome analyses suggest a sexual origin of heterokaryosis in a supposedly ancient asexual fungus.</title>
        <authorList>
            <person name="Ropars J."/>
            <person name="Sedzielewska K."/>
            <person name="Noel J."/>
            <person name="Charron P."/>
            <person name="Farinelli L."/>
            <person name="Marton T."/>
            <person name="Kruger M."/>
            <person name="Pelin A."/>
            <person name="Brachmann A."/>
            <person name="Corradi N."/>
        </authorList>
    </citation>
    <scope>NUCLEOTIDE SEQUENCE [LARGE SCALE GENOMIC DNA]</scope>
    <source>
        <strain evidence="2 3">A4</strain>
    </source>
</reference>
<proteinExistence type="predicted"/>
<accession>A0A2I1H847</accession>
<evidence type="ECO:0008006" key="4">
    <source>
        <dbReference type="Google" id="ProtNLM"/>
    </source>
</evidence>
<dbReference type="VEuPathDB" id="FungiDB:RhiirFUN_021061"/>
<feature type="compositionally biased region" description="Basic and acidic residues" evidence="1">
    <location>
        <begin position="126"/>
        <end position="136"/>
    </location>
</feature>
<feature type="compositionally biased region" description="Low complexity" evidence="1">
    <location>
        <begin position="285"/>
        <end position="296"/>
    </location>
</feature>
<evidence type="ECO:0000313" key="2">
    <source>
        <dbReference type="EMBL" id="PKY55037.1"/>
    </source>
</evidence>
<feature type="compositionally biased region" description="Basic and acidic residues" evidence="1">
    <location>
        <begin position="336"/>
        <end position="345"/>
    </location>
</feature>
<dbReference type="PANTHER" id="PTHR46579:SF2">
    <property type="entry name" value="C2H2-TYPE DOMAIN-CONTAINING PROTEIN"/>
    <property type="match status" value="1"/>
</dbReference>
<feature type="compositionally biased region" description="Low complexity" evidence="1">
    <location>
        <begin position="319"/>
        <end position="330"/>
    </location>
</feature>
<dbReference type="VEuPathDB" id="FungiDB:RhiirA1_402464"/>
<dbReference type="EMBL" id="LLXI01001756">
    <property type="protein sequence ID" value="PKY55037.1"/>
    <property type="molecule type" value="Genomic_DNA"/>
</dbReference>
<dbReference type="AlphaFoldDB" id="A0A2I1H847"/>
<evidence type="ECO:0000313" key="3">
    <source>
        <dbReference type="Proteomes" id="UP000234323"/>
    </source>
</evidence>
<feature type="compositionally biased region" description="Polar residues" evidence="1">
    <location>
        <begin position="307"/>
        <end position="318"/>
    </location>
</feature>
<organism evidence="2 3">
    <name type="scientific">Rhizophagus irregularis</name>
    <dbReference type="NCBI Taxonomy" id="588596"/>
    <lineage>
        <taxon>Eukaryota</taxon>
        <taxon>Fungi</taxon>
        <taxon>Fungi incertae sedis</taxon>
        <taxon>Mucoromycota</taxon>
        <taxon>Glomeromycotina</taxon>
        <taxon>Glomeromycetes</taxon>
        <taxon>Glomerales</taxon>
        <taxon>Glomeraceae</taxon>
        <taxon>Rhizophagus</taxon>
    </lineage>
</organism>
<dbReference type="PANTHER" id="PTHR46579">
    <property type="entry name" value="F5/8 TYPE C DOMAIN-CONTAINING PROTEIN-RELATED"/>
    <property type="match status" value="1"/>
</dbReference>
<gene>
    <name evidence="2" type="ORF">RhiirA4_474233</name>
</gene>
<sequence>MNNKKSKIETFNSVSDLVKHKKSKIETSTSVSDLVKPRKSKIETSASVSDLIKSKKTKIEISTSVSDLIKSKTANSIKSKKPKMADLIKPRKRYLYPCHCIRCDGAEVDFRTQENHTNDESLWNSEDTRKNQEDTITSRKQKRLIIIQDVNLTKKRKRASSSNLDSSQHNSGFNPFNEDTDSFQPNNNENIHTLFSSSPLLPNPSYFHVYTNSDLSFISNVWGLSKTQENAEVDFCTQENHTNDESLWNSEDTRKNQEDTITSRKQKRLIIIQDVNLTKKRKRASSSNLDSSQHNSGFNPFNEDTDSFQPNNNENIHTLFSSSPLLPNPSYFHVPAPDENKDNDKYIYYNEEEENDDDEDDGDENDGDENDEEDDDDDRDDEEEEEDIEEFFSSPEIGNDEVFVMESLNNFIKTEIILWVFKFQQRFRLPDIALEVLIKFLHIVLTRLDKSQFKNFPASLYLAKKMLNIFQPKMQLAVCNNCHKLYNVRNIVEYKEEGKAAIANCLHEEFPDNPVLSRRNKCNNPLSILKKRKGEIIAVPRMIYPKPSIRQQLSMLYQRPGFEDMLELSGVQRGGVNTYSDIYDGKVWKTFPFNGDTFFTPETATTHLGLLFNLDWFQPFTYTQQSAGAIYASICNLPRTERNKPENIIYLGFLPGPKEGWRVPKTYQCTEGLDIKVALIIESSDTPATLKLFEHGSAVMKCHRCEKRSIYSEVYKKTHYGGMQEYDKWSFRDTYFKEHGVRWSEFLHLPYMDLIRFAVVDPMHCLFLGIAKWIIKFIFINQNKLSIEQFRIAQKRMDYIELLSKIAIGNEGFSNLTADQWKTFIMIYFMPILWDMLDNNDRKILGHFVRACNFLVARFITEDDLREKRKRERTYGLEFITSNIYLALHIPDCCRDYGSIYSFWLFPYERLNGYIGSYPNSNRQIEPELMRIVLKNTLIDYHLAYKWSSGLLKESLSLIMPKKAVGSLAFTAERDELQHFLSMRHNTSTFSKIYGTEKLPGQMLNPSCFKVIMPLELRRFLCEWYSILYEKEQNEILGFMDLVIDQHARLQIGAEIFGSMISGHQEKNVTILAKWKASNDESVDIYPGDVQYYFEHTLRLPEGPRKHLLAYVKWYKSAPSSDIR</sequence>
<feature type="non-terminal residue" evidence="2">
    <location>
        <position position="1124"/>
    </location>
</feature>
<protein>
    <recommendedName>
        <fullName evidence="4">Transposase domain-containing protein</fullName>
    </recommendedName>
</protein>
<feature type="compositionally biased region" description="Low complexity" evidence="1">
    <location>
        <begin position="160"/>
        <end position="171"/>
    </location>
</feature>
<feature type="compositionally biased region" description="Acidic residues" evidence="1">
    <location>
        <begin position="350"/>
        <end position="390"/>
    </location>
</feature>
<feature type="region of interest" description="Disordered" evidence="1">
    <location>
        <begin position="156"/>
        <end position="182"/>
    </location>
</feature>
<feature type="region of interest" description="Disordered" evidence="1">
    <location>
        <begin position="280"/>
        <end position="392"/>
    </location>
</feature>
<dbReference type="VEuPathDB" id="FungiDB:FUN_006535"/>
<evidence type="ECO:0000256" key="1">
    <source>
        <dbReference type="SAM" id="MobiDB-lite"/>
    </source>
</evidence>
<dbReference type="VEuPathDB" id="FungiDB:RhiirA1_403115"/>
<name>A0A2I1H847_9GLOM</name>
<dbReference type="VEuPathDB" id="FungiDB:RhiirFUN_014482"/>